<dbReference type="Pfam" id="PF12650">
    <property type="entry name" value="DUF3784"/>
    <property type="match status" value="1"/>
</dbReference>
<dbReference type="InterPro" id="IPR017259">
    <property type="entry name" value="UCP037672"/>
</dbReference>
<name>A0A1I3P6I6_9FLAO</name>
<evidence type="ECO:0000256" key="1">
    <source>
        <dbReference type="SAM" id="Phobius"/>
    </source>
</evidence>
<reference evidence="3" key="1">
    <citation type="submission" date="2016-10" db="EMBL/GenBank/DDBJ databases">
        <authorList>
            <person name="Varghese N."/>
            <person name="Submissions S."/>
        </authorList>
    </citation>
    <scope>NUCLEOTIDE SEQUENCE [LARGE SCALE GENOMIC DNA]</scope>
    <source>
        <strain evidence="3">DSM 26542</strain>
    </source>
</reference>
<gene>
    <name evidence="2" type="ORF">SAMN04487893_1045</name>
</gene>
<accession>A0A1I3P6I6</accession>
<feature type="transmembrane region" description="Helical" evidence="1">
    <location>
        <begin position="76"/>
        <end position="98"/>
    </location>
</feature>
<organism evidence="2 3">
    <name type="scientific">Myroides guanonis</name>
    <dbReference type="NCBI Taxonomy" id="1150112"/>
    <lineage>
        <taxon>Bacteria</taxon>
        <taxon>Pseudomonadati</taxon>
        <taxon>Bacteroidota</taxon>
        <taxon>Flavobacteriia</taxon>
        <taxon>Flavobacteriales</taxon>
        <taxon>Flavobacteriaceae</taxon>
        <taxon>Myroides</taxon>
    </lineage>
</organism>
<dbReference type="STRING" id="1150112.SAMN04487893_1045"/>
<dbReference type="RefSeq" id="WP_090678305.1">
    <property type="nucleotide sequence ID" value="NZ_FORU01000004.1"/>
</dbReference>
<keyword evidence="1" id="KW-1133">Transmembrane helix</keyword>
<dbReference type="OrthoDB" id="954876at2"/>
<keyword evidence="3" id="KW-1185">Reference proteome</keyword>
<protein>
    <recommendedName>
        <fullName evidence="4">DUF3784 domain-containing protein</fullName>
    </recommendedName>
</protein>
<sequence length="138" mass="15606">MTSIIILFLILFGISFIVTPSNAKYTLSGYNTASKEEQAKYDINKLVPYINRGIRITAIITLITSSIAYYFENKTIVAFCLSMIPMIGILITLVFGSLKYIDKKASTSNYIAYILILLTILLSLYLFIYHPDKINLDI</sequence>
<evidence type="ECO:0000313" key="2">
    <source>
        <dbReference type="EMBL" id="SFJ17175.1"/>
    </source>
</evidence>
<evidence type="ECO:0008006" key="4">
    <source>
        <dbReference type="Google" id="ProtNLM"/>
    </source>
</evidence>
<feature type="transmembrane region" description="Helical" evidence="1">
    <location>
        <begin position="53"/>
        <end position="71"/>
    </location>
</feature>
<dbReference type="EMBL" id="FORU01000004">
    <property type="protein sequence ID" value="SFJ17175.1"/>
    <property type="molecule type" value="Genomic_DNA"/>
</dbReference>
<dbReference type="Proteomes" id="UP000243887">
    <property type="component" value="Unassembled WGS sequence"/>
</dbReference>
<dbReference type="AlphaFoldDB" id="A0A1I3P6I6"/>
<feature type="transmembrane region" description="Helical" evidence="1">
    <location>
        <begin position="110"/>
        <end position="129"/>
    </location>
</feature>
<proteinExistence type="predicted"/>
<keyword evidence="1" id="KW-0812">Transmembrane</keyword>
<evidence type="ECO:0000313" key="3">
    <source>
        <dbReference type="Proteomes" id="UP000243887"/>
    </source>
</evidence>
<keyword evidence="1" id="KW-0472">Membrane</keyword>